<evidence type="ECO:0000256" key="1">
    <source>
        <dbReference type="ARBA" id="ARBA00022598"/>
    </source>
</evidence>
<dbReference type="Proteomes" id="UP000636949">
    <property type="component" value="Unassembled WGS sequence"/>
</dbReference>
<dbReference type="GO" id="GO:0009252">
    <property type="term" value="P:peptidoglycan biosynthetic process"/>
    <property type="evidence" value="ECO:0007669"/>
    <property type="project" value="UniProtKB-UniRule"/>
</dbReference>
<dbReference type="PANTHER" id="PTHR43445">
    <property type="entry name" value="UDP-N-ACETYLMURAMATE--L-ALANINE LIGASE-RELATED"/>
    <property type="match status" value="1"/>
</dbReference>
<evidence type="ECO:0000256" key="4">
    <source>
        <dbReference type="ARBA" id="ARBA00022840"/>
    </source>
</evidence>
<dbReference type="EMBL" id="BMJS01000031">
    <property type="protein sequence ID" value="GGG04388.1"/>
    <property type="molecule type" value="Genomic_DNA"/>
</dbReference>
<dbReference type="InterPro" id="IPR050061">
    <property type="entry name" value="MurCDEF_pg_biosynth"/>
</dbReference>
<dbReference type="SUPFAM" id="SSF53623">
    <property type="entry name" value="MurD-like peptide ligases, catalytic domain"/>
    <property type="match status" value="1"/>
</dbReference>
<keyword evidence="5" id="KW-0133">Cell shape</keyword>
<evidence type="ECO:0000259" key="10">
    <source>
        <dbReference type="Pfam" id="PF01225"/>
    </source>
</evidence>
<comment type="caution">
    <text evidence="13">The sequence shown here is derived from an EMBL/GenBank/DDBJ whole genome shotgun (WGS) entry which is preliminary data.</text>
</comment>
<evidence type="ECO:0000313" key="13">
    <source>
        <dbReference type="EMBL" id="GGG04388.1"/>
    </source>
</evidence>
<dbReference type="Pfam" id="PF01225">
    <property type="entry name" value="Mur_ligase"/>
    <property type="match status" value="1"/>
</dbReference>
<evidence type="ECO:0000256" key="3">
    <source>
        <dbReference type="ARBA" id="ARBA00022741"/>
    </source>
</evidence>
<evidence type="ECO:0000256" key="2">
    <source>
        <dbReference type="ARBA" id="ARBA00022618"/>
    </source>
</evidence>
<keyword evidence="2" id="KW-0132">Cell division</keyword>
<dbReference type="GO" id="GO:0071555">
    <property type="term" value="P:cell wall organization"/>
    <property type="evidence" value="ECO:0007669"/>
    <property type="project" value="UniProtKB-KW"/>
</dbReference>
<sequence>MKHIHILGICGTFMGALALLAREKGYKVTGSDQNVYPPMSSYLESQGIELISGYEYDIESFKPDQVIVGNTMRRGMPIVEYLLNSELEYFSGPEWLYQEILKDKKVIAIAGTHGKTTTTSMVIKLMDDAGLNPSFLVGGITQDFGVSSRLTDSEYFVIEADEYDTAFFDKRSKFMHYHPDILVINNLEFDHADIFNSIEDIYRQFHHLMRLLPGKSTVIYPKPDAHIDKLLAMGCWSERCPLQAEHGLDIKPLLQDYSQFEIIDHNRTLKINWALLGEHNAKNALSAYAILKTLGVSLDKVTESFKNFKGVKRRLECIAQNDHYAIYDDFAHHPTAVAQTLRAIKARAGEKERVVAILEPRSNTMKMGAQESALINALHIADEVCFYQNSVMQWQAASYAKDNFLVFDQVANIVEHFKQSQPERFTHYVIMSNGAFDGLHQQLGALARRGIETEKVRNFSRDEILPATNVALGSYFFPAKK</sequence>
<evidence type="ECO:0000256" key="9">
    <source>
        <dbReference type="NCBIfam" id="TIGR01081"/>
    </source>
</evidence>
<proteinExistence type="predicted"/>
<evidence type="ECO:0000259" key="12">
    <source>
        <dbReference type="Pfam" id="PF08245"/>
    </source>
</evidence>
<evidence type="ECO:0000259" key="11">
    <source>
        <dbReference type="Pfam" id="PF02875"/>
    </source>
</evidence>
<keyword evidence="8" id="KW-0961">Cell wall biogenesis/degradation</keyword>
<dbReference type="RefSeq" id="WP_117003558.1">
    <property type="nucleotide sequence ID" value="NZ_BMJS01000031.1"/>
</dbReference>
<feature type="domain" description="Mur ligase N-terminal catalytic" evidence="10">
    <location>
        <begin position="3"/>
        <end position="98"/>
    </location>
</feature>
<gene>
    <name evidence="13" type="primary">mpl</name>
    <name evidence="13" type="ORF">GCM10010995_22350</name>
</gene>
<dbReference type="GO" id="GO:0051301">
    <property type="term" value="P:cell division"/>
    <property type="evidence" value="ECO:0007669"/>
    <property type="project" value="UniProtKB-KW"/>
</dbReference>
<organism evidence="13 14">
    <name type="scientific">Cysteiniphilum litorale</name>
    <dbReference type="NCBI Taxonomy" id="2056700"/>
    <lineage>
        <taxon>Bacteria</taxon>
        <taxon>Pseudomonadati</taxon>
        <taxon>Pseudomonadota</taxon>
        <taxon>Gammaproteobacteria</taxon>
        <taxon>Thiotrichales</taxon>
        <taxon>Fastidiosibacteraceae</taxon>
        <taxon>Cysteiniphilum</taxon>
    </lineage>
</organism>
<dbReference type="OrthoDB" id="9804126at2"/>
<keyword evidence="3" id="KW-0547">Nucleotide-binding</keyword>
<dbReference type="InterPro" id="IPR000713">
    <property type="entry name" value="Mur_ligase_N"/>
</dbReference>
<dbReference type="NCBIfam" id="TIGR01081">
    <property type="entry name" value="mpl"/>
    <property type="match status" value="1"/>
</dbReference>
<dbReference type="GO" id="GO:0008360">
    <property type="term" value="P:regulation of cell shape"/>
    <property type="evidence" value="ECO:0007669"/>
    <property type="project" value="UniProtKB-KW"/>
</dbReference>
<keyword evidence="1 13" id="KW-0436">Ligase</keyword>
<keyword evidence="14" id="KW-1185">Reference proteome</keyword>
<keyword evidence="7" id="KW-0131">Cell cycle</keyword>
<feature type="domain" description="Mur ligase central" evidence="12">
    <location>
        <begin position="109"/>
        <end position="290"/>
    </location>
</feature>
<evidence type="ECO:0000256" key="5">
    <source>
        <dbReference type="ARBA" id="ARBA00022960"/>
    </source>
</evidence>
<name>A0A8J2Z600_9GAMM</name>
<keyword evidence="4" id="KW-0067">ATP-binding</keyword>
<dbReference type="AlphaFoldDB" id="A0A8J2Z600"/>
<reference evidence="13" key="1">
    <citation type="journal article" date="2014" name="Int. J. Syst. Evol. Microbiol.">
        <title>Complete genome sequence of Corynebacterium casei LMG S-19264T (=DSM 44701T), isolated from a smear-ripened cheese.</title>
        <authorList>
            <consortium name="US DOE Joint Genome Institute (JGI-PGF)"/>
            <person name="Walter F."/>
            <person name="Albersmeier A."/>
            <person name="Kalinowski J."/>
            <person name="Ruckert C."/>
        </authorList>
    </citation>
    <scope>NUCLEOTIDE SEQUENCE</scope>
    <source>
        <strain evidence="13">CGMCC 1.15758</strain>
    </source>
</reference>
<evidence type="ECO:0000313" key="14">
    <source>
        <dbReference type="Proteomes" id="UP000636949"/>
    </source>
</evidence>
<dbReference type="EC" id="6.3.2.45" evidence="9"/>
<dbReference type="Gene3D" id="3.90.190.20">
    <property type="entry name" value="Mur ligase, C-terminal domain"/>
    <property type="match status" value="1"/>
</dbReference>
<evidence type="ECO:0000256" key="7">
    <source>
        <dbReference type="ARBA" id="ARBA00023306"/>
    </source>
</evidence>
<dbReference type="InterPro" id="IPR036565">
    <property type="entry name" value="Mur-like_cat_sf"/>
</dbReference>
<dbReference type="InterPro" id="IPR004101">
    <property type="entry name" value="Mur_ligase_C"/>
</dbReference>
<dbReference type="PANTHER" id="PTHR43445:SF5">
    <property type="entry name" value="UDP-N-ACETYLMURAMATE--L-ALANYL-GAMMA-D-GLUTAMYL-MESO-2,6-DIAMINOHEPTANDIOATE LIGASE"/>
    <property type="match status" value="1"/>
</dbReference>
<dbReference type="GO" id="GO:0106418">
    <property type="term" value="F:UDP-N-acetylmuramate-L-alanyl-gamma-D-glutamyl-meso-2,6-diaminoheptanedioate ligase activity"/>
    <property type="evidence" value="ECO:0007669"/>
    <property type="project" value="UniProtKB-EC"/>
</dbReference>
<keyword evidence="6" id="KW-0573">Peptidoglycan synthesis</keyword>
<protein>
    <recommendedName>
        <fullName evidence="9">UDP-N-acetylmuramate:L-alanyl-gamma-D-glutamyl-meso-diaminopimelate ligase</fullName>
        <ecNumber evidence="9">6.3.2.45</ecNumber>
    </recommendedName>
</protein>
<dbReference type="Gene3D" id="3.40.1190.10">
    <property type="entry name" value="Mur-like, catalytic domain"/>
    <property type="match status" value="1"/>
</dbReference>
<evidence type="ECO:0000256" key="8">
    <source>
        <dbReference type="ARBA" id="ARBA00023316"/>
    </source>
</evidence>
<feature type="domain" description="Mur ligase C-terminal" evidence="11">
    <location>
        <begin position="313"/>
        <end position="423"/>
    </location>
</feature>
<evidence type="ECO:0000256" key="6">
    <source>
        <dbReference type="ARBA" id="ARBA00022984"/>
    </source>
</evidence>
<dbReference type="InterPro" id="IPR013221">
    <property type="entry name" value="Mur_ligase_cen"/>
</dbReference>
<dbReference type="SUPFAM" id="SSF51984">
    <property type="entry name" value="MurCD N-terminal domain"/>
    <property type="match status" value="1"/>
</dbReference>
<dbReference type="Pfam" id="PF08245">
    <property type="entry name" value="Mur_ligase_M"/>
    <property type="match status" value="1"/>
</dbReference>
<dbReference type="Gene3D" id="3.40.50.720">
    <property type="entry name" value="NAD(P)-binding Rossmann-like Domain"/>
    <property type="match status" value="1"/>
</dbReference>
<dbReference type="InterPro" id="IPR005757">
    <property type="entry name" value="Mpl"/>
</dbReference>
<reference evidence="13" key="2">
    <citation type="submission" date="2020-09" db="EMBL/GenBank/DDBJ databases">
        <authorList>
            <person name="Sun Q."/>
            <person name="Zhou Y."/>
        </authorList>
    </citation>
    <scope>NUCLEOTIDE SEQUENCE</scope>
    <source>
        <strain evidence="13">CGMCC 1.15758</strain>
    </source>
</reference>
<accession>A0A8J2Z600</accession>
<dbReference type="InterPro" id="IPR036615">
    <property type="entry name" value="Mur_ligase_C_dom_sf"/>
</dbReference>
<dbReference type="Pfam" id="PF02875">
    <property type="entry name" value="Mur_ligase_C"/>
    <property type="match status" value="1"/>
</dbReference>
<dbReference type="GO" id="GO:0005524">
    <property type="term" value="F:ATP binding"/>
    <property type="evidence" value="ECO:0007669"/>
    <property type="project" value="UniProtKB-KW"/>
</dbReference>
<dbReference type="SUPFAM" id="SSF53244">
    <property type="entry name" value="MurD-like peptide ligases, peptide-binding domain"/>
    <property type="match status" value="1"/>
</dbReference>